<feature type="region of interest" description="Disordered" evidence="1">
    <location>
        <begin position="124"/>
        <end position="153"/>
    </location>
</feature>
<feature type="region of interest" description="Disordered" evidence="1">
    <location>
        <begin position="328"/>
        <end position="441"/>
    </location>
</feature>
<organism evidence="3 4">
    <name type="scientific">Cymbomonas tetramitiformis</name>
    <dbReference type="NCBI Taxonomy" id="36881"/>
    <lineage>
        <taxon>Eukaryota</taxon>
        <taxon>Viridiplantae</taxon>
        <taxon>Chlorophyta</taxon>
        <taxon>Pyramimonadophyceae</taxon>
        <taxon>Pyramimonadales</taxon>
        <taxon>Pyramimonadaceae</taxon>
        <taxon>Cymbomonas</taxon>
    </lineage>
</organism>
<dbReference type="GO" id="GO:0015095">
    <property type="term" value="F:magnesium ion transmembrane transporter activity"/>
    <property type="evidence" value="ECO:0007669"/>
    <property type="project" value="InterPro"/>
</dbReference>
<dbReference type="SMART" id="SM00924">
    <property type="entry name" value="MgtE_N"/>
    <property type="match status" value="2"/>
</dbReference>
<feature type="region of interest" description="Disordered" evidence="1">
    <location>
        <begin position="170"/>
        <end position="195"/>
    </location>
</feature>
<feature type="region of interest" description="Disordered" evidence="1">
    <location>
        <begin position="232"/>
        <end position="301"/>
    </location>
</feature>
<protein>
    <recommendedName>
        <fullName evidence="2">Magnesium transporter MgtE intracellular domain-containing protein</fullName>
    </recommendedName>
</protein>
<dbReference type="Gene3D" id="1.25.60.10">
    <property type="entry name" value="MgtE N-terminal domain-like"/>
    <property type="match status" value="1"/>
</dbReference>
<reference evidence="3 4" key="1">
    <citation type="journal article" date="2015" name="Genome Biol. Evol.">
        <title>Comparative Genomics of a Bacterivorous Green Alga Reveals Evolutionary Causalities and Consequences of Phago-Mixotrophic Mode of Nutrition.</title>
        <authorList>
            <person name="Burns J.A."/>
            <person name="Paasch A."/>
            <person name="Narechania A."/>
            <person name="Kim E."/>
        </authorList>
    </citation>
    <scope>NUCLEOTIDE SEQUENCE [LARGE SCALE GENOMIC DNA]</scope>
    <source>
        <strain evidence="3 4">PLY_AMNH</strain>
    </source>
</reference>
<dbReference type="SUPFAM" id="SSF48029">
    <property type="entry name" value="FliG"/>
    <property type="match status" value="1"/>
</dbReference>
<keyword evidence="4" id="KW-1185">Reference proteome</keyword>
<dbReference type="EMBL" id="LGRX02033328">
    <property type="protein sequence ID" value="KAK3241717.1"/>
    <property type="molecule type" value="Genomic_DNA"/>
</dbReference>
<feature type="compositionally biased region" description="Polar residues" evidence="1">
    <location>
        <begin position="406"/>
        <end position="420"/>
    </location>
</feature>
<feature type="compositionally biased region" description="Polar residues" evidence="1">
    <location>
        <begin position="373"/>
        <end position="398"/>
    </location>
</feature>
<dbReference type="PANTHER" id="PTHR43773:SF1">
    <property type="entry name" value="MAGNESIUM TRANSPORTER MGTE"/>
    <property type="match status" value="1"/>
</dbReference>
<proteinExistence type="predicted"/>
<name>A0AAE0EVM7_9CHLO</name>
<dbReference type="InterPro" id="IPR038076">
    <property type="entry name" value="MgtE_N_sf"/>
</dbReference>
<dbReference type="InterPro" id="IPR006668">
    <property type="entry name" value="Mg_transptr_MgtE_intracell_dom"/>
</dbReference>
<gene>
    <name evidence="3" type="ORF">CYMTET_48545</name>
</gene>
<dbReference type="PANTHER" id="PTHR43773">
    <property type="entry name" value="MAGNESIUM TRANSPORTER MGTE"/>
    <property type="match status" value="1"/>
</dbReference>
<dbReference type="Proteomes" id="UP001190700">
    <property type="component" value="Unassembled WGS sequence"/>
</dbReference>
<feature type="domain" description="Magnesium transporter MgtE intracellular" evidence="2">
    <location>
        <begin position="1647"/>
        <end position="1750"/>
    </location>
</feature>
<feature type="compositionally biased region" description="Basic and acidic residues" evidence="1">
    <location>
        <begin position="85"/>
        <end position="96"/>
    </location>
</feature>
<dbReference type="SUPFAM" id="SSF158791">
    <property type="entry name" value="MgtE N-terminal domain-like"/>
    <property type="match status" value="2"/>
</dbReference>
<feature type="compositionally biased region" description="Basic and acidic residues" evidence="1">
    <location>
        <begin position="1"/>
        <end position="10"/>
    </location>
</feature>
<feature type="domain" description="Magnesium transporter MgtE intracellular" evidence="2">
    <location>
        <begin position="1758"/>
        <end position="1875"/>
    </location>
</feature>
<evidence type="ECO:0000313" key="3">
    <source>
        <dbReference type="EMBL" id="KAK3241717.1"/>
    </source>
</evidence>
<evidence type="ECO:0000256" key="1">
    <source>
        <dbReference type="SAM" id="MobiDB-lite"/>
    </source>
</evidence>
<dbReference type="InterPro" id="IPR006669">
    <property type="entry name" value="MgtE_transporter"/>
</dbReference>
<sequence>MSRHEDELTIRLRPALEVPGDSDPNRMMEVDNAVARVPSAEEEENRLDLLQPIKSVEMLFPELEHSASMAPRERPEAVPETSPSPRDDSADAHASPRSDASSQGLYLDHLAPINSVEMLFPGSDVSTSSVAGSRAGAHPPSRAGRSSLLQPGASSALARNPNAQAFVLKPATPRTSRTTLRASAARHHRTTSTSAQCVYNSASKLKMPHYNGPLPPFSTPGKSLLTELLPELRTPFPSHPSNSIPALSPPQTPKSPPERRADVEPRAAGRPPRGRLAGSQTARSASEPRTHTAPHAALRPLNRADPRWALLRPLPTPPASMDRLNVLATPRRRGRPPLITSPSKNTQKGAAESEGQPILAHCGSQPAWHSKSPRASRSELNSRLTTTLIASTPPSTDTLRSDPSGDPSSIFPTPPTQHTVADSRPWGAPLPQPNPWGPEAVGNSAWPQSSVWNAMDKEPEMGPNHLKKMHITYDSLGKGSATLKTMVPPWLAAGPREVRWEEDGAGSQQPTDGEPGAEDVELHVAESERLLMVAVKALPLGAQIMFNKLPYKIVGWVRRAQVGRSGEESVMADAIIRTCFHHICLQQPDFTRMLRESAQEVEVEHLDQGEMTAMQQKITQEVQRIAFLESEIRDKCASLVPLLLSAEVKIKKALEFHGGLYTEITSSRCAVWHHLLPGPCQPPEASPEPVFQGTRNKAWEWVSKSRRHRQAFSIANETSISRKVAGLLERYQQHVEEQTLLQIRPVSPLAAEKSSIMLDIEGVRCEEDELEAGDDGEPYQDEQLISFCFRVMYQYVPLFQHSIRKRVEKNATMTAFNENEKELVEELMMLKETGKADRERWTVRHKGMVTLLDGMNKLLREILGVVMEMMQFRQQMLEVHYQLGGQAKQQLGAILQKQVELGSASAFAGASAKFVTSSLDEAAASAAVIKRWVDLGLVHNVPSTSTTEIDEKTPPPDIQAVEEGQQAVEEGQESADPPSTHPLDEMDDAAWSDVFFTDPLFKEDGAPAFLKSEVSAKWLAGQLCKRSALFGSVLLGQVPPQVAAVGLNQISLTRAAAMLSYLSPELGAKVWEKMDTTLVIAMIHSLERDKTASILAQLEHPSTDLSLLDREDAMIVVTNAPPGVVARSFEMLPTATSIAILNYFEEEDKWRVVNRVTEYMRSGYIAGMLELLSPEDGVRQMLALPVTHRVTVMIGQKGEAAAGLLHVGRILNLMDTSDACALFQHMDTEGAARLLQATEMKVCAAIIGHLGAQTLNIFLCMEIEAAVKVMTMMDAHQAVNILLAMQPLQTIDFLETIIRLDFDCAIIYLNIVEVETLAFLTDLGMQDASIAKVLTAFEDDHKVRLCQLCRPGKLALVLICLEPQPAAGILRELRMELIRGTLQKLAHVDTAAGARILASWEIKDMIYIVESLMRAARTQFGAYEQRAEALALQGDELEEEEILAEIEKDLELPEDVKAYLKEYHDSTLECREEWDQDCATLLMVMEETYAVQILNHVELRTANVLLRGMKNKDQIRFMSLMQTDRIASLMEAMPIKVVAVLLRSCDAPTGSYLLTTVNPVNIASVFEMLKLENASDILGAMTAEKGASVFDAMSGSQWTASKGLLEWHFHHHEHSCVQMMAALRVDQAQELMSLLLLTDRAHMLSLMTTDQATNIIQAMSPSKAVVVLQAMEYERMVQVVRTMTADWAAEVLNLFHDKVAAELLDKLDPHAATNILKVMDEANVSGVTAALQSESVMKLITALQTDPDTALQVLRELKEDCEVADYLEAMDSNLVAEVVLSMETQEAVHTLQLVSDATVGAIFSHLAPRQLSKTAELLNLLPPQKAVCGIRQCEVGVGAEVLIRMGLQECIKVMDLMTAEEVGERLVRLHPKDTALPIANFDRRHEVAKMLTMEHRTMAKSKILWERLGKSGSLARKLEHGMFKFKLMLKCLRKLHILELRMDFTIVKMSRATTAKRGDLGVLLCLFLLTFPTESQVWFSQLFARDLPSADAAIKLGYTAVTKRINFVEQHIDAVPTGDSMMERMIELVNVLSERGRYCTLLDEDGVIQAKKIIEDTLALEDLVEMSTESSLVYFWCKAAIELYEVVNMVSSTDLTLRSGEMGGGQKRPSLRSRFHDSVYKPYNAEQIPMEQLSYEVTKRRRNNRRPSILVNFTT</sequence>
<dbReference type="Pfam" id="PF03448">
    <property type="entry name" value="MgtE_N"/>
    <property type="match status" value="1"/>
</dbReference>
<feature type="region of interest" description="Disordered" evidence="1">
    <location>
        <begin position="1"/>
        <end position="26"/>
    </location>
</feature>
<dbReference type="GO" id="GO:0016020">
    <property type="term" value="C:membrane"/>
    <property type="evidence" value="ECO:0007669"/>
    <property type="project" value="InterPro"/>
</dbReference>
<feature type="region of interest" description="Disordered" evidence="1">
    <location>
        <begin position="62"/>
        <end position="103"/>
    </location>
</feature>
<dbReference type="InterPro" id="IPR011002">
    <property type="entry name" value="FliG_a-hlx"/>
</dbReference>
<comment type="caution">
    <text evidence="3">The sequence shown here is derived from an EMBL/GenBank/DDBJ whole genome shotgun (WGS) entry which is preliminary data.</text>
</comment>
<feature type="compositionally biased region" description="Low complexity" evidence="1">
    <location>
        <begin position="268"/>
        <end position="278"/>
    </location>
</feature>
<feature type="region of interest" description="Disordered" evidence="1">
    <location>
        <begin position="964"/>
        <end position="986"/>
    </location>
</feature>
<accession>A0AAE0EVM7</accession>
<evidence type="ECO:0000259" key="2">
    <source>
        <dbReference type="SMART" id="SM00924"/>
    </source>
</evidence>
<feature type="compositionally biased region" description="Basic and acidic residues" evidence="1">
    <location>
        <begin position="256"/>
        <end position="267"/>
    </location>
</feature>
<evidence type="ECO:0000313" key="4">
    <source>
        <dbReference type="Proteomes" id="UP001190700"/>
    </source>
</evidence>